<name>A0ABQ9GQS3_9NEOP</name>
<dbReference type="InterPro" id="IPR011604">
    <property type="entry name" value="PDDEXK-like_dom_sf"/>
</dbReference>
<dbReference type="Pfam" id="PF09588">
    <property type="entry name" value="YqaJ"/>
    <property type="match status" value="1"/>
</dbReference>
<dbReference type="PANTHER" id="PTHR46609">
    <property type="entry name" value="EXONUCLEASE, PHAGE-TYPE/RECB, C-TERMINAL DOMAIN-CONTAINING PROTEIN"/>
    <property type="match status" value="1"/>
</dbReference>
<gene>
    <name evidence="2" type="ORF">PR048_025187</name>
</gene>
<reference evidence="2 3" key="1">
    <citation type="submission" date="2023-02" db="EMBL/GenBank/DDBJ databases">
        <title>LHISI_Scaffold_Assembly.</title>
        <authorList>
            <person name="Stuart O.P."/>
            <person name="Cleave R."/>
            <person name="Magrath M.J.L."/>
            <person name="Mikheyev A.S."/>
        </authorList>
    </citation>
    <scope>NUCLEOTIDE SEQUENCE [LARGE SCALE GENOMIC DNA]</scope>
    <source>
        <strain evidence="2">Daus_M_001</strain>
        <tissue evidence="2">Leg muscle</tissue>
    </source>
</reference>
<dbReference type="Proteomes" id="UP001159363">
    <property type="component" value="Chromosome 9"/>
</dbReference>
<evidence type="ECO:0000313" key="3">
    <source>
        <dbReference type="Proteomes" id="UP001159363"/>
    </source>
</evidence>
<dbReference type="InterPro" id="IPR051703">
    <property type="entry name" value="NF-kappa-B_Signaling_Reg"/>
</dbReference>
<evidence type="ECO:0000313" key="2">
    <source>
        <dbReference type="EMBL" id="KAJ8874341.1"/>
    </source>
</evidence>
<feature type="domain" description="YqaJ viral recombinase" evidence="1">
    <location>
        <begin position="1"/>
        <end position="66"/>
    </location>
</feature>
<keyword evidence="3" id="KW-1185">Reference proteome</keyword>
<dbReference type="Gene3D" id="3.90.320.10">
    <property type="match status" value="1"/>
</dbReference>
<accession>A0ABQ9GQS3</accession>
<dbReference type="InterPro" id="IPR011335">
    <property type="entry name" value="Restrct_endonuc-II-like"/>
</dbReference>
<dbReference type="SUPFAM" id="SSF52980">
    <property type="entry name" value="Restriction endonuclease-like"/>
    <property type="match status" value="1"/>
</dbReference>
<evidence type="ECO:0000259" key="1">
    <source>
        <dbReference type="Pfam" id="PF09588"/>
    </source>
</evidence>
<dbReference type="EMBL" id="JARBHB010000010">
    <property type="protein sequence ID" value="KAJ8874341.1"/>
    <property type="molecule type" value="Genomic_DNA"/>
</dbReference>
<organism evidence="2 3">
    <name type="scientific">Dryococelus australis</name>
    <dbReference type="NCBI Taxonomy" id="614101"/>
    <lineage>
        <taxon>Eukaryota</taxon>
        <taxon>Metazoa</taxon>
        <taxon>Ecdysozoa</taxon>
        <taxon>Arthropoda</taxon>
        <taxon>Hexapoda</taxon>
        <taxon>Insecta</taxon>
        <taxon>Pterygota</taxon>
        <taxon>Neoptera</taxon>
        <taxon>Polyneoptera</taxon>
        <taxon>Phasmatodea</taxon>
        <taxon>Verophasmatodea</taxon>
        <taxon>Anareolatae</taxon>
        <taxon>Phasmatidae</taxon>
        <taxon>Eurycanthinae</taxon>
        <taxon>Dryococelus</taxon>
    </lineage>
</organism>
<comment type="caution">
    <text evidence="2">The sequence shown here is derived from an EMBL/GenBank/DDBJ whole genome shotgun (WGS) entry which is preliminary data.</text>
</comment>
<protein>
    <recommendedName>
        <fullName evidence="1">YqaJ viral recombinase domain-containing protein</fullName>
    </recommendedName>
</protein>
<proteinExistence type="predicted"/>
<dbReference type="PANTHER" id="PTHR46609:SF8">
    <property type="entry name" value="YQAJ VIRAL RECOMBINASE DOMAIN-CONTAINING PROTEIN"/>
    <property type="match status" value="1"/>
</dbReference>
<dbReference type="InterPro" id="IPR019080">
    <property type="entry name" value="YqaJ_viral_recombinase"/>
</dbReference>
<sequence>MEYGCNHEVIGTRCFGSNTGLLVNPCGLFLHRTNGFIGASPDGVVGDDAIIEIKCPESAKDMAITEFGGKIKKSKYNSKSVREKKCYFGFWIPKDIPIEEIEKRDDFWSMKMIKKLHFCYEEVILPEIIDPRMTRSLSIRNLIILNVAKEEISGVKSIYEFLMNWHYGIYGKGFGRSTAQEVTNYKTLASAATNSVSQGKCDVRIGAGSWTCAAPSKIPRILQHVGHGRSSLYPPPSFRCFLSFPPLFAEGRSAPVLILFGFHSTARRCARDWRKASTLAAATGSYPHPFPNSAPPAFNNVERFTLRNSCSSSTCLVVSKRKTPNCGAVFSSATHLSPCCGTCMNAPAQLQARPKQSGHEPQEQFANKRNTCHVSEIALWSPRRIEYFPATHDWDVVRLYTEWGRNKISAHLIEARSLEPYIRGTPSPTSCTGHRIYREYTESAKTTAARDNCRGIQHIDDKGCHRSSRLVTADNHALVQCWTTITCEQPYQPESSPRYGVQKSLPHYGTSAHCTSQGSTINVVAGPPPLYPRRMEKVAWTDESKYTLVHFDGTVPRCRQAHERMNPQCQKGIVQTGLIGILIWGLFTQYG</sequence>